<feature type="domain" description="Catalase core" evidence="1">
    <location>
        <begin position="3"/>
        <end position="71"/>
    </location>
</feature>
<dbReference type="PROSITE" id="PS51402">
    <property type="entry name" value="CATALASE_3"/>
    <property type="match status" value="1"/>
</dbReference>
<dbReference type="Gene3D" id="2.40.180.10">
    <property type="entry name" value="Catalase core domain"/>
    <property type="match status" value="1"/>
</dbReference>
<dbReference type="AlphaFoldDB" id="A0A9P6M7M2"/>
<keyword evidence="3" id="KW-1185">Reference proteome</keyword>
<evidence type="ECO:0000259" key="1">
    <source>
        <dbReference type="Pfam" id="PF00199"/>
    </source>
</evidence>
<dbReference type="GO" id="GO:0020037">
    <property type="term" value="F:heme binding"/>
    <property type="evidence" value="ECO:0007669"/>
    <property type="project" value="InterPro"/>
</dbReference>
<gene>
    <name evidence="2" type="ORF">BGZ65_007805</name>
</gene>
<feature type="non-terminal residue" evidence="2">
    <location>
        <position position="1"/>
    </location>
</feature>
<dbReference type="Pfam" id="PF00199">
    <property type="entry name" value="Catalase"/>
    <property type="match status" value="1"/>
</dbReference>
<evidence type="ECO:0000313" key="3">
    <source>
        <dbReference type="Proteomes" id="UP000749646"/>
    </source>
</evidence>
<dbReference type="EMBL" id="JAAAHW010004257">
    <property type="protein sequence ID" value="KAF9976517.1"/>
    <property type="molecule type" value="Genomic_DNA"/>
</dbReference>
<dbReference type="GO" id="GO:0006979">
    <property type="term" value="P:response to oxidative stress"/>
    <property type="evidence" value="ECO:0007669"/>
    <property type="project" value="InterPro"/>
</dbReference>
<dbReference type="GO" id="GO:0004096">
    <property type="term" value="F:catalase activity"/>
    <property type="evidence" value="ECO:0007669"/>
    <property type="project" value="InterPro"/>
</dbReference>
<reference evidence="2" key="1">
    <citation type="journal article" date="2020" name="Fungal Divers.">
        <title>Resolving the Mortierellaceae phylogeny through synthesis of multi-gene phylogenetics and phylogenomics.</title>
        <authorList>
            <person name="Vandepol N."/>
            <person name="Liber J."/>
            <person name="Desiro A."/>
            <person name="Na H."/>
            <person name="Kennedy M."/>
            <person name="Barry K."/>
            <person name="Grigoriev I.V."/>
            <person name="Miller A.N."/>
            <person name="O'Donnell K."/>
            <person name="Stajich J.E."/>
            <person name="Bonito G."/>
        </authorList>
    </citation>
    <scope>NUCLEOTIDE SEQUENCE</scope>
    <source>
        <strain evidence="2">MES-2147</strain>
    </source>
</reference>
<organism evidence="2 3">
    <name type="scientific">Modicella reniformis</name>
    <dbReference type="NCBI Taxonomy" id="1440133"/>
    <lineage>
        <taxon>Eukaryota</taxon>
        <taxon>Fungi</taxon>
        <taxon>Fungi incertae sedis</taxon>
        <taxon>Mucoromycota</taxon>
        <taxon>Mortierellomycotina</taxon>
        <taxon>Mortierellomycetes</taxon>
        <taxon>Mortierellales</taxon>
        <taxon>Mortierellaceae</taxon>
        <taxon>Modicella</taxon>
    </lineage>
</organism>
<proteinExistence type="predicted"/>
<dbReference type="OrthoDB" id="3358373at2759"/>
<protein>
    <recommendedName>
        <fullName evidence="1">Catalase core domain-containing protein</fullName>
    </recommendedName>
</protein>
<dbReference type="SUPFAM" id="SSF56634">
    <property type="entry name" value="Heme-dependent catalase-like"/>
    <property type="match status" value="1"/>
</dbReference>
<dbReference type="InterPro" id="IPR020835">
    <property type="entry name" value="Catalase_sf"/>
</dbReference>
<comment type="caution">
    <text evidence="2">The sequence shown here is derived from an EMBL/GenBank/DDBJ whole genome shotgun (WGS) entry which is preliminary data.</text>
</comment>
<name>A0A9P6M7M2_9FUNG</name>
<feature type="non-terminal residue" evidence="2">
    <location>
        <position position="265"/>
    </location>
</feature>
<evidence type="ECO:0000313" key="2">
    <source>
        <dbReference type="EMBL" id="KAF9976517.1"/>
    </source>
</evidence>
<sequence length="265" mass="29956">YDTILRFSNASGDAHEADTCQDSRGFAMKVLGVPGPKLLESDKDAMTQDFVMLNYPFFFANDSMKYMDAVAKNMSDSRLQKMTIPLTLGLKGTLIAKKVSTGRIANPFQVQYYSAVPYQLGVGEERLAVKYSLKPESDQRDPIPGQAEDNYLQQAIKSSLAQGEVRLKLLVQPKVTEEQDVENSMVAWEEDEAPFHEIATLSIPPQNVDSEEVKKLGERLSFNPWHSLAEHRPLGSINRTRKVVYERISRVRNQNNKVPREEPIH</sequence>
<dbReference type="Proteomes" id="UP000749646">
    <property type="component" value="Unassembled WGS sequence"/>
</dbReference>
<dbReference type="InterPro" id="IPR011614">
    <property type="entry name" value="Catalase_core"/>
</dbReference>
<accession>A0A9P6M7M2</accession>
<dbReference type="InterPro" id="IPR018028">
    <property type="entry name" value="Catalase"/>
</dbReference>